<dbReference type="EMBL" id="JARVCO010000010">
    <property type="protein sequence ID" value="MDZ8118909.1"/>
    <property type="molecule type" value="Genomic_DNA"/>
</dbReference>
<dbReference type="Gene3D" id="3.30.1150.10">
    <property type="match status" value="1"/>
</dbReference>
<evidence type="ECO:0000256" key="4">
    <source>
        <dbReference type="ARBA" id="ARBA00023136"/>
    </source>
</evidence>
<evidence type="ECO:0000256" key="2">
    <source>
        <dbReference type="ARBA" id="ARBA00022692"/>
    </source>
</evidence>
<comment type="caution">
    <text evidence="7">The sequence shown here is derived from an EMBL/GenBank/DDBJ whole genome shotgun (WGS) entry which is preliminary data.</text>
</comment>
<feature type="compositionally biased region" description="Basic and acidic residues" evidence="5">
    <location>
        <begin position="95"/>
        <end position="111"/>
    </location>
</feature>
<dbReference type="NCBIfam" id="TIGR01352">
    <property type="entry name" value="tonB_Cterm"/>
    <property type="match status" value="1"/>
</dbReference>
<feature type="transmembrane region" description="Helical" evidence="6">
    <location>
        <begin position="12"/>
        <end position="29"/>
    </location>
</feature>
<evidence type="ECO:0000256" key="1">
    <source>
        <dbReference type="ARBA" id="ARBA00004167"/>
    </source>
</evidence>
<evidence type="ECO:0000313" key="8">
    <source>
        <dbReference type="Proteomes" id="UP001290861"/>
    </source>
</evidence>
<accession>A0ABU5MXH6</accession>
<evidence type="ECO:0000313" key="7">
    <source>
        <dbReference type="EMBL" id="MDZ8118909.1"/>
    </source>
</evidence>
<keyword evidence="3 6" id="KW-1133">Transmembrane helix</keyword>
<evidence type="ECO:0000256" key="5">
    <source>
        <dbReference type="SAM" id="MobiDB-lite"/>
    </source>
</evidence>
<proteinExistence type="predicted"/>
<keyword evidence="8" id="KW-1185">Reference proteome</keyword>
<dbReference type="Pfam" id="PF13103">
    <property type="entry name" value="TonB_2"/>
    <property type="match status" value="1"/>
</dbReference>
<dbReference type="SUPFAM" id="SSF74653">
    <property type="entry name" value="TolA/TonB C-terminal domain"/>
    <property type="match status" value="1"/>
</dbReference>
<organism evidence="7 8">
    <name type="scientific">Pontiella agarivorans</name>
    <dbReference type="NCBI Taxonomy" id="3038953"/>
    <lineage>
        <taxon>Bacteria</taxon>
        <taxon>Pseudomonadati</taxon>
        <taxon>Kiritimatiellota</taxon>
        <taxon>Kiritimatiellia</taxon>
        <taxon>Kiritimatiellales</taxon>
        <taxon>Pontiellaceae</taxon>
        <taxon>Pontiella</taxon>
    </lineage>
</organism>
<name>A0ABU5MXH6_9BACT</name>
<keyword evidence="2 6" id="KW-0812">Transmembrane</keyword>
<comment type="subcellular location">
    <subcellularLocation>
        <location evidence="1">Membrane</location>
        <topology evidence="1">Single-pass membrane protein</topology>
    </subcellularLocation>
</comment>
<feature type="region of interest" description="Disordered" evidence="5">
    <location>
        <begin position="59"/>
        <end position="141"/>
    </location>
</feature>
<dbReference type="InterPro" id="IPR006260">
    <property type="entry name" value="TonB/TolA_C"/>
</dbReference>
<reference evidence="7 8" key="1">
    <citation type="journal article" date="2024" name="Appl. Environ. Microbiol.">
        <title>Pontiella agarivorans sp. nov., a novel marine anaerobic bacterium capable of degrading macroalgal polysaccharides and fixing nitrogen.</title>
        <authorList>
            <person name="Liu N."/>
            <person name="Kivenson V."/>
            <person name="Peng X."/>
            <person name="Cui Z."/>
            <person name="Lankiewicz T.S."/>
            <person name="Gosselin K.M."/>
            <person name="English C.J."/>
            <person name="Blair E.M."/>
            <person name="O'Malley M.A."/>
            <person name="Valentine D.L."/>
        </authorList>
    </citation>
    <scope>NUCLEOTIDE SEQUENCE [LARGE SCALE GENOMIC DNA]</scope>
    <source>
        <strain evidence="7 8">NLcol2</strain>
    </source>
</reference>
<protein>
    <submittedName>
        <fullName evidence="7">TonB family protein</fullName>
    </submittedName>
</protein>
<dbReference type="Proteomes" id="UP001290861">
    <property type="component" value="Unassembled WGS sequence"/>
</dbReference>
<evidence type="ECO:0000256" key="3">
    <source>
        <dbReference type="ARBA" id="ARBA00022989"/>
    </source>
</evidence>
<gene>
    <name evidence="7" type="ORF">P9H32_09745</name>
</gene>
<evidence type="ECO:0000256" key="6">
    <source>
        <dbReference type="SAM" id="Phobius"/>
    </source>
</evidence>
<feature type="compositionally biased region" description="Pro residues" evidence="5">
    <location>
        <begin position="68"/>
        <end position="84"/>
    </location>
</feature>
<dbReference type="RefSeq" id="WP_322608702.1">
    <property type="nucleotide sequence ID" value="NZ_JARVCO010000010.1"/>
</dbReference>
<sequence length="259" mass="28398">MNRFQRKVALRVLGIHVGVILFFLLISSLKGCFRPKDKPEIVTYIDFGQPAPAVAVQEVEQMQEPEPEPAPAPEPEPEPAPLPEPVKKTLPAPAPKKETPKPKPKEPEKPKWKPTPVDQIKKGKKIKPKAPPKPALSQKDLERLNKVQSKEALPSSSAKPVNGPVGNPNEIAAYDAVIYSTFYNRWDRSGLSPTSRPAQVALSINAAGRILTSRLSQSSGDSKFDAAVMLAVRSVTMLPRVPPRGYDLNNIIINFSITN</sequence>
<keyword evidence="4 6" id="KW-0472">Membrane</keyword>